<feature type="domain" description="Pyrimidine nucleoside phosphorylase C-terminal" evidence="4">
    <location>
        <begin position="450"/>
        <end position="517"/>
    </location>
</feature>
<dbReference type="InterPro" id="IPR000053">
    <property type="entry name" value="Thymidine/pyrmidine_PPase"/>
</dbReference>
<dbReference type="InterPro" id="IPR017459">
    <property type="entry name" value="Glycosyl_Trfase_fam3_N_dom"/>
</dbReference>
<dbReference type="GO" id="GO:0046125">
    <property type="term" value="P:pyrimidine deoxyribonucleoside metabolic process"/>
    <property type="evidence" value="ECO:0007669"/>
    <property type="project" value="InterPro"/>
</dbReference>
<dbReference type="Gene3D" id="3.40.1030.10">
    <property type="entry name" value="Nucleoside phosphorylase/phosphoribosyltransferase catalytic domain"/>
    <property type="match status" value="1"/>
</dbReference>
<dbReference type="NCBIfam" id="TIGR02645">
    <property type="entry name" value="ARCH_P_rylase"/>
    <property type="match status" value="1"/>
</dbReference>
<organism evidence="5">
    <name type="scientific">uncultured Nanobdellati archaeon</name>
    <dbReference type="NCBI Taxonomy" id="2219213"/>
    <lineage>
        <taxon>Archaea</taxon>
        <taxon>environmental samples</taxon>
    </lineage>
</organism>
<dbReference type="InterPro" id="IPR036320">
    <property type="entry name" value="Glycosyl_Trfase_fam3_N_dom_sf"/>
</dbReference>
<proteinExistence type="predicted"/>
<evidence type="ECO:0000256" key="2">
    <source>
        <dbReference type="ARBA" id="ARBA00022679"/>
    </source>
</evidence>
<dbReference type="Gene3D" id="2.40.40.20">
    <property type="match status" value="1"/>
</dbReference>
<dbReference type="GO" id="GO:0004645">
    <property type="term" value="F:1,4-alpha-oligoglucan phosphorylase activity"/>
    <property type="evidence" value="ECO:0007669"/>
    <property type="project" value="InterPro"/>
</dbReference>
<dbReference type="PANTHER" id="PTHR10515:SF0">
    <property type="entry name" value="THYMIDINE PHOSPHORYLASE"/>
    <property type="match status" value="1"/>
</dbReference>
<keyword evidence="1" id="KW-0328">Glycosyltransferase</keyword>
<keyword evidence="2" id="KW-0808">Transferase</keyword>
<dbReference type="NCBIfam" id="TIGR03327">
    <property type="entry name" value="AMP_phos"/>
    <property type="match status" value="1"/>
</dbReference>
<dbReference type="InterPro" id="IPR035902">
    <property type="entry name" value="Nuc_phospho_transferase"/>
</dbReference>
<reference evidence="5" key="1">
    <citation type="submission" date="2018-12" db="EMBL/GenBank/DDBJ databases">
        <authorList>
            <person name="Jaffe A."/>
        </authorList>
    </citation>
    <scope>NUCLEOTIDE SEQUENCE</scope>
</reference>
<dbReference type="InterPro" id="IPR000312">
    <property type="entry name" value="Glycosyl_Trfase_fam3"/>
</dbReference>
<dbReference type="GO" id="GO:0005829">
    <property type="term" value="C:cytosol"/>
    <property type="evidence" value="ECO:0007669"/>
    <property type="project" value="TreeGrafter"/>
</dbReference>
<evidence type="ECO:0000256" key="1">
    <source>
        <dbReference type="ARBA" id="ARBA00022676"/>
    </source>
</evidence>
<dbReference type="SUPFAM" id="SSF52418">
    <property type="entry name" value="Nucleoside phosphorylase/phosphoribosyltransferase catalytic domain"/>
    <property type="match status" value="1"/>
</dbReference>
<evidence type="ECO:0000256" key="3">
    <source>
        <dbReference type="NCBIfam" id="TIGR03327"/>
    </source>
</evidence>
<dbReference type="InterPro" id="IPR013102">
    <property type="entry name" value="PYNP_C"/>
</dbReference>
<dbReference type="InterPro" id="IPR013466">
    <property type="entry name" value="Thymidine/AMP_Pase"/>
</dbReference>
<dbReference type="Gene3D" id="1.20.970.50">
    <property type="match status" value="1"/>
</dbReference>
<name>A0A447ITZ6_9ARCH</name>
<dbReference type="EC" id="2.4.2.57" evidence="3"/>
<dbReference type="Pfam" id="PF00591">
    <property type="entry name" value="Glycos_transf_3"/>
    <property type="match status" value="1"/>
</dbReference>
<sequence>MKKKKKNHNNHRKEMLIEKEKEMAYSREMKSIYLPISTGKLIVLMNEVDAKELGVLPLDRVELFHSKSKKKVVAIVDVTSAFVKENEIGIYLEAAEKIACKKGEMVNVKPIPKPDSLYHIRRKIEGEKLEEKHIKEIVKDITDNKISEIELSAFMTSVFIHGFDLDETVAMTKALIENGKTIKLRKGPVLDKHSVGGINGRATMIIIPIIASQGFYIPKTSSRSITSSAGTADAMEVLANVNLSFDQIKKITEKVGAVICWGGAVDLAPADDKIIKVEHPLSLDPEGQVVASVMAKKASVGAKAVVIDLPIGPDVKIKSIEQAKTLAHKFIEVGKRLGIKVEAVLTNGSEPSGKAFGPALEAKYVMEILEGKFFDNLAQKSVELSGVLLELTGKAKKGQGTKLAKKILESGLALKKMSEIIKAQGGKISKSEQIELSNLKETIKSADSGEISRINVRGLAKIARIAGAPFDKKAGVMLIVKEGEKIIKGSKLFEIYAENSRKLKLALEYANKYPPIELQQIILEKIA</sequence>
<dbReference type="SUPFAM" id="SSF54680">
    <property type="entry name" value="Pyrimidine nucleoside phosphorylase C-terminal domain"/>
    <property type="match status" value="1"/>
</dbReference>
<dbReference type="NCBIfam" id="NF003338">
    <property type="entry name" value="PRK04350.1"/>
    <property type="match status" value="1"/>
</dbReference>
<accession>A0A447ITZ6</accession>
<dbReference type="GO" id="GO:0006206">
    <property type="term" value="P:pyrimidine nucleobase metabolic process"/>
    <property type="evidence" value="ECO:0007669"/>
    <property type="project" value="InterPro"/>
</dbReference>
<dbReference type="Pfam" id="PF02885">
    <property type="entry name" value="Glycos_trans_3N"/>
    <property type="match status" value="1"/>
</dbReference>
<protein>
    <recommendedName>
        <fullName evidence="3">AMP phosphorylase</fullName>
        <ecNumber evidence="3">2.4.2.57</ecNumber>
    </recommendedName>
</protein>
<dbReference type="Pfam" id="PF07831">
    <property type="entry name" value="PYNP_C"/>
    <property type="match status" value="1"/>
</dbReference>
<dbReference type="PANTHER" id="PTHR10515">
    <property type="entry name" value="THYMIDINE PHOSPHORYLASE"/>
    <property type="match status" value="1"/>
</dbReference>
<dbReference type="GO" id="GO:0016763">
    <property type="term" value="F:pentosyltransferase activity"/>
    <property type="evidence" value="ECO:0007669"/>
    <property type="project" value="InterPro"/>
</dbReference>
<dbReference type="InterPro" id="IPR036566">
    <property type="entry name" value="PYNP-like_C_sf"/>
</dbReference>
<evidence type="ECO:0000259" key="4">
    <source>
        <dbReference type="SMART" id="SM00941"/>
    </source>
</evidence>
<dbReference type="EMBL" id="LR131591">
    <property type="protein sequence ID" value="VDS10979.1"/>
    <property type="molecule type" value="Genomic_DNA"/>
</dbReference>
<dbReference type="InterPro" id="IPR017713">
    <property type="entry name" value="AMP_phosphorylase"/>
</dbReference>
<dbReference type="AlphaFoldDB" id="A0A447ITZ6"/>
<evidence type="ECO:0000313" key="5">
    <source>
        <dbReference type="EMBL" id="VDS10979.1"/>
    </source>
</evidence>
<gene>
    <name evidence="5" type="primary">deoA</name>
</gene>
<dbReference type="SUPFAM" id="SSF47648">
    <property type="entry name" value="Nucleoside phosphorylase/phosphoribosyltransferase N-terminal domain"/>
    <property type="match status" value="1"/>
</dbReference>
<dbReference type="SMART" id="SM00941">
    <property type="entry name" value="PYNP_C"/>
    <property type="match status" value="1"/>
</dbReference>
<dbReference type="Gene3D" id="3.90.1170.30">
    <property type="entry name" value="Pyrimidine nucleoside phosphorylase-like, C-terminal domain"/>
    <property type="match status" value="1"/>
</dbReference>